<evidence type="ECO:0000313" key="3">
    <source>
        <dbReference type="Proteomes" id="UP000325785"/>
    </source>
</evidence>
<evidence type="ECO:0000313" key="2">
    <source>
        <dbReference type="EMBL" id="QEW28502.1"/>
    </source>
</evidence>
<dbReference type="EMBL" id="CP031598">
    <property type="protein sequence ID" value="QEW28502.1"/>
    <property type="molecule type" value="Genomic_DNA"/>
</dbReference>
<name>A0A5P3AGJ7_9RHOB</name>
<dbReference type="Proteomes" id="UP000325785">
    <property type="component" value="Chromosome"/>
</dbReference>
<dbReference type="AlphaFoldDB" id="A0A5P3AGJ7"/>
<accession>A0A5P3AGJ7</accession>
<feature type="signal peptide" evidence="1">
    <location>
        <begin position="1"/>
        <end position="23"/>
    </location>
</feature>
<reference evidence="2 3" key="1">
    <citation type="submission" date="2018-08" db="EMBL/GenBank/DDBJ databases">
        <title>Genetic Globetrotter - A new plasmid hitch-hiking vast phylogenetic and geographic distances.</title>
        <authorList>
            <person name="Vollmers J."/>
            <person name="Petersen J."/>
        </authorList>
    </citation>
    <scope>NUCLEOTIDE SEQUENCE [LARGE SCALE GENOMIC DNA]</scope>
    <source>
        <strain evidence="2 3">DSM 26383</strain>
    </source>
</reference>
<gene>
    <name evidence="2" type="ORF">RIdsm_04333</name>
</gene>
<keyword evidence="1" id="KW-0732">Signal</keyword>
<evidence type="ECO:0000256" key="1">
    <source>
        <dbReference type="SAM" id="SignalP"/>
    </source>
</evidence>
<proteinExistence type="predicted"/>
<feature type="chain" id="PRO_5024788985" evidence="1">
    <location>
        <begin position="24"/>
        <end position="453"/>
    </location>
</feature>
<sequence length="453" mass="49911" precursor="true">MFKSLKLLGLVACVAGVGMPGQAEELSFSGELSLTARYYEDDGLFFGQPSSGTSYIPEGRFGFRTDLGFAEAEFEVYGRADSRTGSELVDIQKAYLLTGGDRWSVLVGSDIVFWGVAESYNPVNIINQNDNFGRFDETRKLGQPMVNVNFESGALGTFSFYGLFGFREPDLGTTSSRPRFIVVPDDDVAIFEKSSDKIDFAFRNTNTVGIGNGSLDYAVSYFNGTDRTPVFLPGCANRRFPVSVPTCNAVNRSILASYAGLRPGSQLPLAGQVFLNAPLPTQLFLLSGASVGAVPYYQEIEQVGVELAYATGNWVWKFEGAQRFAQNEDYFLGVAGVEYRFNQAFGTPGALTLAAEYTYDDRSNLQPFTVFDDDVFVSARYDFNNRLMSSITLSGLFDMGNGGDVYMLDISSRLTDSTQISFSATQVDFGGFFDPLSLLTRDDYYELKLTYFF</sequence>
<protein>
    <submittedName>
        <fullName evidence="2">Uncharacterized protein</fullName>
    </submittedName>
</protein>
<dbReference type="KEGG" id="rid:RIdsm_04333"/>
<organism evidence="2 3">
    <name type="scientific">Roseovarius indicus</name>
    <dbReference type="NCBI Taxonomy" id="540747"/>
    <lineage>
        <taxon>Bacteria</taxon>
        <taxon>Pseudomonadati</taxon>
        <taxon>Pseudomonadota</taxon>
        <taxon>Alphaproteobacteria</taxon>
        <taxon>Rhodobacterales</taxon>
        <taxon>Roseobacteraceae</taxon>
        <taxon>Roseovarius</taxon>
    </lineage>
</organism>